<dbReference type="Gramene" id="ERN11306">
    <property type="protein sequence ID" value="ERN11306"/>
    <property type="gene ID" value="AMTR_s00024p00245510"/>
</dbReference>
<feature type="domain" description="Sodium/calcium exchanger membrane region" evidence="11">
    <location>
        <begin position="172"/>
        <end position="315"/>
    </location>
</feature>
<keyword evidence="2" id="KW-0813">Transport</keyword>
<dbReference type="GO" id="GO:0008324">
    <property type="term" value="F:monoatomic cation transmembrane transporter activity"/>
    <property type="evidence" value="ECO:0000318"/>
    <property type="project" value="GO_Central"/>
</dbReference>
<dbReference type="eggNOG" id="KOG2399">
    <property type="taxonomic scope" value="Eukaryota"/>
</dbReference>
<gene>
    <name evidence="12" type="ORF">AMTR_s00024p00245510</name>
</gene>
<evidence type="ECO:0000256" key="8">
    <source>
        <dbReference type="ARBA" id="ARBA00023201"/>
    </source>
</evidence>
<keyword evidence="7 10" id="KW-0472">Membrane</keyword>
<feature type="transmembrane region" description="Helical" evidence="10">
    <location>
        <begin position="203"/>
        <end position="230"/>
    </location>
</feature>
<feature type="domain" description="Sodium/calcium exchanger membrane region" evidence="11">
    <location>
        <begin position="515"/>
        <end position="665"/>
    </location>
</feature>
<dbReference type="PANTHER" id="PTHR12266:SF0">
    <property type="entry name" value="MITOCHONDRIAL SODIUM_CALCIUM EXCHANGER PROTEIN"/>
    <property type="match status" value="1"/>
</dbReference>
<protein>
    <recommendedName>
        <fullName evidence="11">Sodium/calcium exchanger membrane region domain-containing protein</fullName>
    </recommendedName>
</protein>
<dbReference type="HOGENOM" id="CLU_004979_1_1_1"/>
<dbReference type="Proteomes" id="UP000017836">
    <property type="component" value="Unassembled WGS sequence"/>
</dbReference>
<feature type="transmembrane region" description="Helical" evidence="10">
    <location>
        <begin position="298"/>
        <end position="321"/>
    </location>
</feature>
<dbReference type="InterPro" id="IPR044880">
    <property type="entry name" value="NCX_ion-bd_dom_sf"/>
</dbReference>
<dbReference type="EMBL" id="KI392710">
    <property type="protein sequence ID" value="ERN11306.1"/>
    <property type="molecule type" value="Genomic_DNA"/>
</dbReference>
<accession>W1PUD5</accession>
<evidence type="ECO:0000256" key="3">
    <source>
        <dbReference type="ARBA" id="ARBA00022449"/>
    </source>
</evidence>
<dbReference type="PANTHER" id="PTHR12266">
    <property type="entry name" value="NA+/CA2+ K+ INDEPENDENT EXCHANGER"/>
    <property type="match status" value="1"/>
</dbReference>
<comment type="subcellular location">
    <subcellularLocation>
        <location evidence="1">Membrane</location>
        <topology evidence="1">Multi-pass membrane protein</topology>
    </subcellularLocation>
</comment>
<evidence type="ECO:0000256" key="2">
    <source>
        <dbReference type="ARBA" id="ARBA00022448"/>
    </source>
</evidence>
<dbReference type="AlphaFoldDB" id="W1PUD5"/>
<keyword evidence="5 10" id="KW-1133">Transmembrane helix</keyword>
<keyword evidence="4 10" id="KW-0812">Transmembrane</keyword>
<keyword evidence="8" id="KW-0739">Sodium transport</keyword>
<evidence type="ECO:0000256" key="1">
    <source>
        <dbReference type="ARBA" id="ARBA00004141"/>
    </source>
</evidence>
<feature type="transmembrane region" description="Helical" evidence="10">
    <location>
        <begin position="652"/>
        <end position="673"/>
    </location>
</feature>
<dbReference type="OMA" id="IWIMNIA"/>
<dbReference type="Gene3D" id="1.20.1420.30">
    <property type="entry name" value="NCX, central ion-binding region"/>
    <property type="match status" value="2"/>
</dbReference>
<sequence length="679" mass="74840">MGARLGSCFRRIFNISCALVLLVYFYNQEDVVKNPMFLRRQSLIISSPWSQSSNRIEISKVQRFEKSDQIRLESIHGERNSLRNRHLQENNGRALEITPNNTLNSSSFEITNNLEVEIISGCTGLAEHHGYKSQCEFLRSHNQCLSGGFFEYLTFFYCTCENWPWFGYTVLGVWLLALFYMLGNTAADYFCCSLEKLSRLLKLAPTVAGVSLLPLGNGAPDVFASIAAFVGSGAGEVGLNSVLGGGVFVICIVAGTVSLCVAGTQARIDRQCFIRDVGFYLFTLVSLSVILLVGKVSIWGAIVFLSIYVLYAFFVAANEILRKHARRLRLDVVMPLLPLRGSIFGTGEDDSSYTSLLDMEVDGDFPSEAAHIRATLPQWMWASNVAIYSNQMIKSVIDKPRPLWGWSEDGEDEDSRLSCSKILLYVLEFPLTLPRRLTIPIVEEERWSKNYAIASATWSPILLALLWNAQETPLSGTGKLVYVIGVVLGATFGTLAFFFTNSGHPPRKFLFPWVCGGFVMSIVWFYIIANELVALLVALGVILGINPSILAVTLLAWGNSMGDLMSNVVLAMNGGDGVQIALSGCYAGPMFNTLIGLGASMLLSTLSSRPAPYIIPKDSSLFYTLGFLMSGLSWALIILLRNDMRPNRLLGIGLILLYVLFLIVRVGNVAGVMSATDLY</sequence>
<evidence type="ECO:0000256" key="4">
    <source>
        <dbReference type="ARBA" id="ARBA00022692"/>
    </source>
</evidence>
<name>W1PUD5_AMBTC</name>
<evidence type="ECO:0000256" key="5">
    <source>
        <dbReference type="ARBA" id="ARBA00022989"/>
    </source>
</evidence>
<reference evidence="13" key="1">
    <citation type="journal article" date="2013" name="Science">
        <title>The Amborella genome and the evolution of flowering plants.</title>
        <authorList>
            <consortium name="Amborella Genome Project"/>
        </authorList>
    </citation>
    <scope>NUCLEOTIDE SEQUENCE [LARGE SCALE GENOMIC DNA]</scope>
</reference>
<dbReference type="GO" id="GO:0016020">
    <property type="term" value="C:membrane"/>
    <property type="evidence" value="ECO:0000318"/>
    <property type="project" value="GO_Central"/>
</dbReference>
<keyword evidence="6" id="KW-0915">Sodium</keyword>
<feature type="transmembrane region" description="Helical" evidence="10">
    <location>
        <begin position="535"/>
        <end position="557"/>
    </location>
</feature>
<evidence type="ECO:0000256" key="6">
    <source>
        <dbReference type="ARBA" id="ARBA00023053"/>
    </source>
</evidence>
<evidence type="ECO:0000256" key="9">
    <source>
        <dbReference type="ARBA" id="ARBA00038187"/>
    </source>
</evidence>
<dbReference type="GO" id="GO:0006814">
    <property type="term" value="P:sodium ion transport"/>
    <property type="evidence" value="ECO:0007669"/>
    <property type="project" value="UniProtKB-KW"/>
</dbReference>
<evidence type="ECO:0000313" key="13">
    <source>
        <dbReference type="Proteomes" id="UP000017836"/>
    </source>
</evidence>
<evidence type="ECO:0000313" key="12">
    <source>
        <dbReference type="EMBL" id="ERN11306.1"/>
    </source>
</evidence>
<dbReference type="KEGG" id="atr:18439498"/>
<feature type="transmembrane region" description="Helical" evidence="10">
    <location>
        <begin position="242"/>
        <end position="261"/>
    </location>
</feature>
<dbReference type="InterPro" id="IPR051359">
    <property type="entry name" value="CaCA_antiporter"/>
</dbReference>
<dbReference type="STRING" id="13333.W1PUD5"/>
<keyword evidence="13" id="KW-1185">Reference proteome</keyword>
<dbReference type="GO" id="GO:0015297">
    <property type="term" value="F:antiporter activity"/>
    <property type="evidence" value="ECO:0007669"/>
    <property type="project" value="UniProtKB-KW"/>
</dbReference>
<evidence type="ECO:0000259" key="11">
    <source>
        <dbReference type="Pfam" id="PF01699"/>
    </source>
</evidence>
<evidence type="ECO:0000256" key="7">
    <source>
        <dbReference type="ARBA" id="ARBA00023136"/>
    </source>
</evidence>
<dbReference type="Pfam" id="PF01699">
    <property type="entry name" value="Na_Ca_ex"/>
    <property type="match status" value="2"/>
</dbReference>
<feature type="transmembrane region" description="Helical" evidence="10">
    <location>
        <begin position="12"/>
        <end position="27"/>
    </location>
</feature>
<dbReference type="InterPro" id="IPR004837">
    <property type="entry name" value="NaCa_Exmemb"/>
</dbReference>
<evidence type="ECO:0000256" key="10">
    <source>
        <dbReference type="SAM" id="Phobius"/>
    </source>
</evidence>
<comment type="similarity">
    <text evidence="9">Belongs to the Ca(2+):cation antiporter (CaCA) (TC 2.A.19) family. Cation/calcium exchanger (CCX) subfamily.</text>
</comment>
<feature type="transmembrane region" description="Helical" evidence="10">
    <location>
        <begin position="273"/>
        <end position="292"/>
    </location>
</feature>
<feature type="transmembrane region" description="Helical" evidence="10">
    <location>
        <begin position="163"/>
        <end position="182"/>
    </location>
</feature>
<feature type="transmembrane region" description="Helical" evidence="10">
    <location>
        <begin position="621"/>
        <end position="640"/>
    </location>
</feature>
<feature type="transmembrane region" description="Helical" evidence="10">
    <location>
        <begin position="480"/>
        <end position="498"/>
    </location>
</feature>
<feature type="transmembrane region" description="Helical" evidence="10">
    <location>
        <begin position="578"/>
        <end position="601"/>
    </location>
</feature>
<proteinExistence type="inferred from homology"/>
<dbReference type="OrthoDB" id="407410at2759"/>
<feature type="transmembrane region" description="Helical" evidence="10">
    <location>
        <begin position="510"/>
        <end position="529"/>
    </location>
</feature>
<dbReference type="GO" id="GO:0006812">
    <property type="term" value="P:monoatomic cation transport"/>
    <property type="evidence" value="ECO:0000318"/>
    <property type="project" value="GO_Central"/>
</dbReference>
<keyword evidence="8" id="KW-0406">Ion transport</keyword>
<organism evidence="12 13">
    <name type="scientific">Amborella trichopoda</name>
    <dbReference type="NCBI Taxonomy" id="13333"/>
    <lineage>
        <taxon>Eukaryota</taxon>
        <taxon>Viridiplantae</taxon>
        <taxon>Streptophyta</taxon>
        <taxon>Embryophyta</taxon>
        <taxon>Tracheophyta</taxon>
        <taxon>Spermatophyta</taxon>
        <taxon>Magnoliopsida</taxon>
        <taxon>Amborellales</taxon>
        <taxon>Amborellaceae</taxon>
        <taxon>Amborella</taxon>
    </lineage>
</organism>
<keyword evidence="3" id="KW-0050">Antiport</keyword>